<dbReference type="InterPro" id="IPR026059">
    <property type="entry name" value="Rab3GAP2"/>
</dbReference>
<dbReference type="Pfam" id="PF14655">
    <property type="entry name" value="RAB3GAP2_N"/>
    <property type="match status" value="1"/>
</dbReference>
<name>A0A8X8W088_SALSN</name>
<sequence length="164" mass="17948">MSRRNHTTELGCIAGTDLSAVVAGKPSTSPPLSGVFDDDIRVLAVGTSCGYLMIFSITVIVNPAKILKIRVRGIKQDLTQDTSSEEVCVVMPGVVARFDGSDIKSLLQQWFQESGSQSWDQDFNMFQDDSGKPVRILPYQLWNVSKYGVCADAAVTGVMPWKSR</sequence>
<keyword evidence="4" id="KW-1185">Reference proteome</keyword>
<protein>
    <recommendedName>
        <fullName evidence="2">Rab3-GAP regulatory subunit N-terminal domain-containing protein</fullName>
    </recommendedName>
</protein>
<feature type="domain" description="Rab3-GAP regulatory subunit N-terminal" evidence="2">
    <location>
        <begin position="38"/>
        <end position="160"/>
    </location>
</feature>
<accession>A0A8X8W088</accession>
<comment type="caution">
    <text evidence="3">The sequence shown here is derived from an EMBL/GenBank/DDBJ whole genome shotgun (WGS) entry which is preliminary data.</text>
</comment>
<reference evidence="3" key="1">
    <citation type="submission" date="2018-01" db="EMBL/GenBank/DDBJ databases">
        <authorList>
            <person name="Mao J.F."/>
        </authorList>
    </citation>
    <scope>NUCLEOTIDE SEQUENCE</scope>
    <source>
        <strain evidence="3">Huo1</strain>
        <tissue evidence="3">Leaf</tissue>
    </source>
</reference>
<keyword evidence="1" id="KW-1133">Transmembrane helix</keyword>
<evidence type="ECO:0000259" key="2">
    <source>
        <dbReference type="Pfam" id="PF14655"/>
    </source>
</evidence>
<dbReference type="PANTHER" id="PTHR12472">
    <property type="entry name" value="RAB3-GAP REGULATORY DOMAIN"/>
    <property type="match status" value="1"/>
</dbReference>
<dbReference type="AlphaFoldDB" id="A0A8X8W088"/>
<gene>
    <name evidence="3" type="ORF">SASPL_154246</name>
</gene>
<evidence type="ECO:0000313" key="3">
    <source>
        <dbReference type="EMBL" id="KAG6385411.1"/>
    </source>
</evidence>
<keyword evidence="1" id="KW-0812">Transmembrane</keyword>
<organism evidence="3">
    <name type="scientific">Salvia splendens</name>
    <name type="common">Scarlet sage</name>
    <dbReference type="NCBI Taxonomy" id="180675"/>
    <lineage>
        <taxon>Eukaryota</taxon>
        <taxon>Viridiplantae</taxon>
        <taxon>Streptophyta</taxon>
        <taxon>Embryophyta</taxon>
        <taxon>Tracheophyta</taxon>
        <taxon>Spermatophyta</taxon>
        <taxon>Magnoliopsida</taxon>
        <taxon>eudicotyledons</taxon>
        <taxon>Gunneridae</taxon>
        <taxon>Pentapetalae</taxon>
        <taxon>asterids</taxon>
        <taxon>lamiids</taxon>
        <taxon>Lamiales</taxon>
        <taxon>Lamiaceae</taxon>
        <taxon>Nepetoideae</taxon>
        <taxon>Mentheae</taxon>
        <taxon>Salviinae</taxon>
        <taxon>Salvia</taxon>
        <taxon>Salvia subgen. Calosphace</taxon>
        <taxon>core Calosphace</taxon>
    </lineage>
</organism>
<keyword evidence="1" id="KW-0472">Membrane</keyword>
<dbReference type="InterPro" id="IPR032839">
    <property type="entry name" value="RAB3GAP_N"/>
</dbReference>
<dbReference type="EMBL" id="PNBA02000022">
    <property type="protein sequence ID" value="KAG6385411.1"/>
    <property type="molecule type" value="Genomic_DNA"/>
</dbReference>
<evidence type="ECO:0000256" key="1">
    <source>
        <dbReference type="SAM" id="Phobius"/>
    </source>
</evidence>
<evidence type="ECO:0000313" key="4">
    <source>
        <dbReference type="Proteomes" id="UP000298416"/>
    </source>
</evidence>
<reference evidence="3" key="2">
    <citation type="submission" date="2020-08" db="EMBL/GenBank/DDBJ databases">
        <title>Plant Genome Project.</title>
        <authorList>
            <person name="Zhang R.-G."/>
        </authorList>
    </citation>
    <scope>NUCLEOTIDE SEQUENCE</scope>
    <source>
        <strain evidence="3">Huo1</strain>
        <tissue evidence="3">Leaf</tissue>
    </source>
</reference>
<feature type="transmembrane region" description="Helical" evidence="1">
    <location>
        <begin position="40"/>
        <end position="62"/>
    </location>
</feature>
<dbReference type="Proteomes" id="UP000298416">
    <property type="component" value="Unassembled WGS sequence"/>
</dbReference>
<proteinExistence type="predicted"/>
<dbReference type="PANTHER" id="PTHR12472:SF0">
    <property type="entry name" value="RAB3 GTPASE-ACTIVATING PROTEIN NON-CATALYTIC SUBUNIT"/>
    <property type="match status" value="1"/>
</dbReference>